<proteinExistence type="predicted"/>
<reference evidence="1" key="1">
    <citation type="journal article" date="2012" name="Nat. Biotechnol.">
        <title>Reference genome sequence of the model plant Setaria.</title>
        <authorList>
            <person name="Bennetzen J.L."/>
            <person name="Schmutz J."/>
            <person name="Wang H."/>
            <person name="Percifield R."/>
            <person name="Hawkins J."/>
            <person name="Pontaroli A.C."/>
            <person name="Estep M."/>
            <person name="Feng L."/>
            <person name="Vaughn J.N."/>
            <person name="Grimwood J."/>
            <person name="Jenkins J."/>
            <person name="Barry K."/>
            <person name="Lindquist E."/>
            <person name="Hellsten U."/>
            <person name="Deshpande S."/>
            <person name="Wang X."/>
            <person name="Wu X."/>
            <person name="Mitros T."/>
            <person name="Triplett J."/>
            <person name="Yang X."/>
            <person name="Ye C.Y."/>
            <person name="Mauro-Herrera M."/>
            <person name="Wang L."/>
            <person name="Li P."/>
            <person name="Sharma M."/>
            <person name="Sharma R."/>
            <person name="Ronald P.C."/>
            <person name="Panaud O."/>
            <person name="Kellogg E.A."/>
            <person name="Brutnell T.P."/>
            <person name="Doust A.N."/>
            <person name="Tuskan G.A."/>
            <person name="Rokhsar D."/>
            <person name="Devos K.M."/>
        </authorList>
    </citation>
    <scope>NUCLEOTIDE SEQUENCE [LARGE SCALE GENOMIC DNA]</scope>
    <source>
        <strain evidence="1">Yugu1</strain>
    </source>
</reference>
<sequence length="103" mass="12170">MAIALHPFTALKLVFSKHQTLNHWIPSRYCFSFANCQIVLAVATFWRYYLGVSLPEVRYREKNFVCHRRFETIVKPRAFKIRAYDCGRQRSMWPRPCSTVSGP</sequence>
<gene>
    <name evidence="1" type="ORF">SETIT_1G249000v2</name>
</gene>
<reference evidence="1" key="2">
    <citation type="submission" date="2015-07" db="EMBL/GenBank/DDBJ databases">
        <authorList>
            <person name="Noorani M."/>
        </authorList>
    </citation>
    <scope>NUCLEOTIDE SEQUENCE</scope>
    <source>
        <strain evidence="1">Yugu1</strain>
    </source>
</reference>
<dbReference type="AlphaFoldDB" id="A0A368PPB7"/>
<accession>A0A368PPB7</accession>
<evidence type="ECO:0000313" key="1">
    <source>
        <dbReference type="EMBL" id="RCV07489.1"/>
    </source>
</evidence>
<protein>
    <submittedName>
        <fullName evidence="1">Uncharacterized protein</fullName>
    </submittedName>
</protein>
<dbReference type="EMBL" id="CM003528">
    <property type="protein sequence ID" value="RCV07489.1"/>
    <property type="molecule type" value="Genomic_DNA"/>
</dbReference>
<name>A0A368PPB7_SETIT</name>
<organism evidence="1">
    <name type="scientific">Setaria italica</name>
    <name type="common">Foxtail millet</name>
    <name type="synonym">Panicum italicum</name>
    <dbReference type="NCBI Taxonomy" id="4555"/>
    <lineage>
        <taxon>Eukaryota</taxon>
        <taxon>Viridiplantae</taxon>
        <taxon>Streptophyta</taxon>
        <taxon>Embryophyta</taxon>
        <taxon>Tracheophyta</taxon>
        <taxon>Spermatophyta</taxon>
        <taxon>Magnoliopsida</taxon>
        <taxon>Liliopsida</taxon>
        <taxon>Poales</taxon>
        <taxon>Poaceae</taxon>
        <taxon>PACMAD clade</taxon>
        <taxon>Panicoideae</taxon>
        <taxon>Panicodae</taxon>
        <taxon>Paniceae</taxon>
        <taxon>Cenchrinae</taxon>
        <taxon>Setaria</taxon>
    </lineage>
</organism>